<comment type="caution">
    <text evidence="1">The sequence shown here is derived from an EMBL/GenBank/DDBJ whole genome shotgun (WGS) entry which is preliminary data.</text>
</comment>
<reference evidence="1 2" key="1">
    <citation type="submission" date="2021-06" db="EMBL/GenBank/DDBJ databases">
        <authorList>
            <person name="Palmer J.M."/>
        </authorList>
    </citation>
    <scope>NUCLEOTIDE SEQUENCE [LARGE SCALE GENOMIC DNA]</scope>
    <source>
        <strain evidence="1 2">XC_2019</strain>
        <tissue evidence="1">Muscle</tissue>
    </source>
</reference>
<gene>
    <name evidence="1" type="ORF">XENOCAPTIV_018347</name>
</gene>
<sequence>MFRFRAKTREWMLMRTSSFTFQNPFSEEIEYIICTNVNVKTPSLPSPPPGLLCPWVRAAQMAILLFSVQARWPPGEIGPEETILPPNGRPRGCSFVGVYSCF</sequence>
<dbReference type="InterPro" id="IPR050933">
    <property type="entry name" value="Circadian_TF"/>
</dbReference>
<evidence type="ECO:0000313" key="2">
    <source>
        <dbReference type="Proteomes" id="UP001434883"/>
    </source>
</evidence>
<dbReference type="EMBL" id="JAHRIN010067603">
    <property type="protein sequence ID" value="MEQ2214734.1"/>
    <property type="molecule type" value="Genomic_DNA"/>
</dbReference>
<keyword evidence="2" id="KW-1185">Reference proteome</keyword>
<dbReference type="Proteomes" id="UP001434883">
    <property type="component" value="Unassembled WGS sequence"/>
</dbReference>
<dbReference type="PANTHER" id="PTHR23042">
    <property type="entry name" value="CIRCADIAN PROTEIN CLOCK/ARNT/BMAL/PAS"/>
    <property type="match status" value="1"/>
</dbReference>
<protein>
    <submittedName>
        <fullName evidence="1">Uncharacterized protein</fullName>
    </submittedName>
</protein>
<accession>A0ABV0S2M8</accession>
<name>A0ABV0S2M8_9TELE</name>
<organism evidence="1 2">
    <name type="scientific">Xenoophorus captivus</name>
    <dbReference type="NCBI Taxonomy" id="1517983"/>
    <lineage>
        <taxon>Eukaryota</taxon>
        <taxon>Metazoa</taxon>
        <taxon>Chordata</taxon>
        <taxon>Craniata</taxon>
        <taxon>Vertebrata</taxon>
        <taxon>Euteleostomi</taxon>
        <taxon>Actinopterygii</taxon>
        <taxon>Neopterygii</taxon>
        <taxon>Teleostei</taxon>
        <taxon>Neoteleostei</taxon>
        <taxon>Acanthomorphata</taxon>
        <taxon>Ovalentaria</taxon>
        <taxon>Atherinomorphae</taxon>
        <taxon>Cyprinodontiformes</taxon>
        <taxon>Goodeidae</taxon>
        <taxon>Xenoophorus</taxon>
    </lineage>
</organism>
<proteinExistence type="predicted"/>
<dbReference type="Gene3D" id="3.30.450.20">
    <property type="entry name" value="PAS domain"/>
    <property type="match status" value="1"/>
</dbReference>
<evidence type="ECO:0000313" key="1">
    <source>
        <dbReference type="EMBL" id="MEQ2214734.1"/>
    </source>
</evidence>